<evidence type="ECO:0000313" key="5">
    <source>
        <dbReference type="Proteomes" id="UP000504638"/>
    </source>
</evidence>
<evidence type="ECO:0000313" key="6">
    <source>
        <dbReference type="RefSeq" id="XP_033537192.1"/>
    </source>
</evidence>
<reference evidence="6" key="2">
    <citation type="submission" date="2020-04" db="EMBL/GenBank/DDBJ databases">
        <authorList>
            <consortium name="NCBI Genome Project"/>
        </authorList>
    </citation>
    <scope>NUCLEOTIDE SEQUENCE</scope>
    <source>
        <strain evidence="6">CBS 781.70</strain>
    </source>
</reference>
<protein>
    <submittedName>
        <fullName evidence="4 6">Uncharacterized protein</fullName>
    </submittedName>
</protein>
<gene>
    <name evidence="4 6" type="ORF">P152DRAFT_455276</name>
</gene>
<dbReference type="Proteomes" id="UP000504638">
    <property type="component" value="Unplaced"/>
</dbReference>
<dbReference type="GeneID" id="54419324"/>
<name>A0A6G1GCD1_9PEZI</name>
<dbReference type="InterPro" id="IPR054293">
    <property type="entry name" value="DUF7029"/>
</dbReference>
<proteinExistence type="predicted"/>
<accession>A0A6G1GCD1</accession>
<reference evidence="6" key="3">
    <citation type="submission" date="2025-04" db="UniProtKB">
        <authorList>
            <consortium name="RefSeq"/>
        </authorList>
    </citation>
    <scope>IDENTIFICATION</scope>
    <source>
        <strain evidence="6">CBS 781.70</strain>
    </source>
</reference>
<sequence length="487" mass="53276">MRAIATLFAGVVLFFSGTSALPLADIEDVEPDYSVQSTSFDGIPTIDLEPVVSLTDDGHLSKRRDALDLRDAVTLYWKQNKANAILQVEYLGENELVINMDDFGDVLENVDCSPPEMSLDFKDRESFEAAITKWNWVNENENRHFIMFVNHPKCGPDHSRTPFNITDVDYDEERYITYLTAHELEYSRAIHDGHLRIETTAAPTNQTNNGYSTTLSKRIDISKSFSLKKDFTTTMIDTGDATSGLSLACTDCGTDGTINVALDVKISWFKIKHVFIEYGATNALARVNLALNSRGDLVARQAGTVEFYSYTIIGVNIPKIGGLSFGPSMGAGWAVGPIKGNASMTWGATAQLTPVSNTKICLKGCESSSEGWQVEWIKTPPSATAHLSAGLEVSTYLKIAAGAYVFSTGYEAGIALKAPQFKATIDATASPEGGACGNPDSRFGINTDIEVGAKMFAYIGKDHEHPAKEFNFFEKMVDLYDQCFVIS</sequence>
<evidence type="ECO:0000259" key="3">
    <source>
        <dbReference type="Pfam" id="PF23865"/>
    </source>
</evidence>
<feature type="signal peptide" evidence="1">
    <location>
        <begin position="1"/>
        <end position="20"/>
    </location>
</feature>
<dbReference type="RefSeq" id="XP_033537192.1">
    <property type="nucleotide sequence ID" value="XM_033678754.1"/>
</dbReference>
<evidence type="ECO:0000256" key="1">
    <source>
        <dbReference type="SAM" id="SignalP"/>
    </source>
</evidence>
<feature type="chain" id="PRO_5044632024" evidence="1">
    <location>
        <begin position="21"/>
        <end position="487"/>
    </location>
</feature>
<dbReference type="InterPro" id="IPR055647">
    <property type="entry name" value="DUF7223"/>
</dbReference>
<dbReference type="EMBL" id="ML975151">
    <property type="protein sequence ID" value="KAF1815561.1"/>
    <property type="molecule type" value="Genomic_DNA"/>
</dbReference>
<evidence type="ECO:0000313" key="4">
    <source>
        <dbReference type="EMBL" id="KAF1815561.1"/>
    </source>
</evidence>
<keyword evidence="1" id="KW-0732">Signal</keyword>
<dbReference type="OrthoDB" id="160645at2759"/>
<dbReference type="Pfam" id="PF23865">
    <property type="entry name" value="DUF7223"/>
    <property type="match status" value="1"/>
</dbReference>
<feature type="domain" description="DUF7029" evidence="2">
    <location>
        <begin position="92"/>
        <end position="192"/>
    </location>
</feature>
<organism evidence="4">
    <name type="scientific">Eremomyces bilateralis CBS 781.70</name>
    <dbReference type="NCBI Taxonomy" id="1392243"/>
    <lineage>
        <taxon>Eukaryota</taxon>
        <taxon>Fungi</taxon>
        <taxon>Dikarya</taxon>
        <taxon>Ascomycota</taxon>
        <taxon>Pezizomycotina</taxon>
        <taxon>Dothideomycetes</taxon>
        <taxon>Dothideomycetes incertae sedis</taxon>
        <taxon>Eremomycetales</taxon>
        <taxon>Eremomycetaceae</taxon>
        <taxon>Eremomyces</taxon>
    </lineage>
</organism>
<keyword evidence="5" id="KW-1185">Reference proteome</keyword>
<feature type="domain" description="DUF7223" evidence="3">
    <location>
        <begin position="226"/>
        <end position="484"/>
    </location>
</feature>
<dbReference type="Pfam" id="PF22974">
    <property type="entry name" value="DUF7029"/>
    <property type="match status" value="1"/>
</dbReference>
<reference evidence="4 6" key="1">
    <citation type="submission" date="2020-01" db="EMBL/GenBank/DDBJ databases">
        <authorList>
            <consortium name="DOE Joint Genome Institute"/>
            <person name="Haridas S."/>
            <person name="Albert R."/>
            <person name="Binder M."/>
            <person name="Bloem J."/>
            <person name="Labutti K."/>
            <person name="Salamov A."/>
            <person name="Andreopoulos B."/>
            <person name="Baker S.E."/>
            <person name="Barry K."/>
            <person name="Bills G."/>
            <person name="Bluhm B.H."/>
            <person name="Cannon C."/>
            <person name="Castanera R."/>
            <person name="Culley D.E."/>
            <person name="Daum C."/>
            <person name="Ezra D."/>
            <person name="Gonzalez J.B."/>
            <person name="Henrissat B."/>
            <person name="Kuo A."/>
            <person name="Liang C."/>
            <person name="Lipzen A."/>
            <person name="Lutzoni F."/>
            <person name="Magnuson J."/>
            <person name="Mondo S."/>
            <person name="Nolan M."/>
            <person name="Ohm R."/>
            <person name="Pangilinan J."/>
            <person name="Park H.-J."/>
            <person name="Ramirez L."/>
            <person name="Alfaro M."/>
            <person name="Sun H."/>
            <person name="Tritt A."/>
            <person name="Yoshinaga Y."/>
            <person name="Zwiers L.-H."/>
            <person name="Turgeon B.G."/>
            <person name="Goodwin S.B."/>
            <person name="Spatafora J.W."/>
            <person name="Crous P.W."/>
            <person name="Grigoriev I.V."/>
        </authorList>
    </citation>
    <scope>NUCLEOTIDE SEQUENCE</scope>
    <source>
        <strain evidence="4 6">CBS 781.70</strain>
    </source>
</reference>
<dbReference type="AlphaFoldDB" id="A0A6G1GCD1"/>
<evidence type="ECO:0000259" key="2">
    <source>
        <dbReference type="Pfam" id="PF22974"/>
    </source>
</evidence>